<sequence length="427" mass="45294">METPTPPQKRPRNSAAPSTGSGAKAKAKAKAPPAAKAAYGSQAASDTSTPNNHTSSTTVASNVPAMYMGLPMYMPINPYLKRPPLTMHGMSIDPASAIAMNAKSNATQKGDALTSGKGTSSSPAGTRYDSSLGLLTKKFVSLIQNATDGNLDLNQAAISLGVQKRRIYDITNVLEGIGLIEKTSKNNIHWKAGASGATCLTSGGGGESESDNDGTAVPSSLTRMEEYSKVNEETQKLVEEEKLLEHYIRHMTISVKQLNDEGGGDDASGGCSFISHQDIRAMESLADQSIMAIKAPPGTTLEVPDPDEGMPPGSRRFQIFLKSNEGPVDVYLVSQASTVPDPTEMKKEVPPSLSSTFLGNISHTDAAGLGDYEDSDFDSGLFKLAPLKADPDFCFNLDDNEGISDFFGTHTFPTHPDAAHDEDEDNF</sequence>
<feature type="domain" description="E2F/DP family winged-helix DNA-binding" evidence="7">
    <location>
        <begin position="127"/>
        <end position="192"/>
    </location>
</feature>
<evidence type="ECO:0000256" key="3">
    <source>
        <dbReference type="ARBA" id="ARBA00023125"/>
    </source>
</evidence>
<dbReference type="EMBL" id="KI913964">
    <property type="protein sequence ID" value="ETW00364.1"/>
    <property type="molecule type" value="Genomic_DNA"/>
</dbReference>
<protein>
    <recommendedName>
        <fullName evidence="7">E2F/DP family winged-helix DNA-binding domain-containing protein</fullName>
    </recommendedName>
</protein>
<dbReference type="InterPro" id="IPR037241">
    <property type="entry name" value="E2F-DP_heterodim"/>
</dbReference>
<evidence type="ECO:0000256" key="1">
    <source>
        <dbReference type="ARBA" id="ARBA00010940"/>
    </source>
</evidence>
<dbReference type="InterPro" id="IPR003316">
    <property type="entry name" value="E2F_WHTH_DNA-bd_dom"/>
</dbReference>
<dbReference type="RefSeq" id="XP_008870499.1">
    <property type="nucleotide sequence ID" value="XM_008872277.1"/>
</dbReference>
<dbReference type="SUPFAM" id="SSF46785">
    <property type="entry name" value="Winged helix' DNA-binding domain"/>
    <property type="match status" value="1"/>
</dbReference>
<comment type="similarity">
    <text evidence="1 5">Belongs to the E2F/DP family.</text>
</comment>
<feature type="compositionally biased region" description="Low complexity" evidence="6">
    <location>
        <begin position="14"/>
        <end position="58"/>
    </location>
</feature>
<evidence type="ECO:0000313" key="8">
    <source>
        <dbReference type="EMBL" id="ETW00364.1"/>
    </source>
</evidence>
<organism evidence="8">
    <name type="scientific">Aphanomyces invadans</name>
    <dbReference type="NCBI Taxonomy" id="157072"/>
    <lineage>
        <taxon>Eukaryota</taxon>
        <taxon>Sar</taxon>
        <taxon>Stramenopiles</taxon>
        <taxon>Oomycota</taxon>
        <taxon>Saprolegniomycetes</taxon>
        <taxon>Saprolegniales</taxon>
        <taxon>Verrucalvaceae</taxon>
        <taxon>Aphanomyces</taxon>
    </lineage>
</organism>
<comment type="subcellular location">
    <subcellularLocation>
        <location evidence="5">Nucleus</location>
    </subcellularLocation>
</comment>
<dbReference type="CDD" id="cd14660">
    <property type="entry name" value="E2F_DD"/>
    <property type="match status" value="1"/>
</dbReference>
<dbReference type="GO" id="GO:0090575">
    <property type="term" value="C:RNA polymerase II transcription regulator complex"/>
    <property type="evidence" value="ECO:0007669"/>
    <property type="project" value="TreeGrafter"/>
</dbReference>
<dbReference type="InterPro" id="IPR036388">
    <property type="entry name" value="WH-like_DNA-bd_sf"/>
</dbReference>
<dbReference type="Gene3D" id="6.10.250.540">
    <property type="match status" value="1"/>
</dbReference>
<dbReference type="InterPro" id="IPR032198">
    <property type="entry name" value="E2F_CC-MB"/>
</dbReference>
<dbReference type="GeneID" id="20084059"/>
<dbReference type="AlphaFoldDB" id="A0A024U299"/>
<dbReference type="InterPro" id="IPR036390">
    <property type="entry name" value="WH_DNA-bd_sf"/>
</dbReference>
<dbReference type="Proteomes" id="UP000285060">
    <property type="component" value="Unassembled WGS sequence"/>
</dbReference>
<evidence type="ECO:0000313" key="10">
    <source>
        <dbReference type="Proteomes" id="UP000285060"/>
    </source>
</evidence>
<dbReference type="InterPro" id="IPR015633">
    <property type="entry name" value="E2F"/>
</dbReference>
<keyword evidence="5" id="KW-0539">Nucleus</keyword>
<dbReference type="OrthoDB" id="1743261at2759"/>
<dbReference type="VEuPathDB" id="FungiDB:H310_07009"/>
<evidence type="ECO:0000256" key="5">
    <source>
        <dbReference type="RuleBase" id="RU003796"/>
    </source>
</evidence>
<dbReference type="SUPFAM" id="SSF144074">
    <property type="entry name" value="E2F-DP heterodimerization region"/>
    <property type="match status" value="1"/>
</dbReference>
<dbReference type="STRING" id="157072.A0A024U299"/>
<dbReference type="eggNOG" id="KOG2577">
    <property type="taxonomic scope" value="Eukaryota"/>
</dbReference>
<keyword evidence="10" id="KW-1185">Reference proteome</keyword>
<dbReference type="GO" id="GO:0000981">
    <property type="term" value="F:DNA-binding transcription factor activity, RNA polymerase II-specific"/>
    <property type="evidence" value="ECO:0007669"/>
    <property type="project" value="TreeGrafter"/>
</dbReference>
<dbReference type="Pfam" id="PF16421">
    <property type="entry name" value="E2F_CC-MB"/>
    <property type="match status" value="1"/>
</dbReference>
<evidence type="ECO:0000313" key="9">
    <source>
        <dbReference type="EMBL" id="RHY34921.1"/>
    </source>
</evidence>
<feature type="region of interest" description="Disordered" evidence="6">
    <location>
        <begin position="106"/>
        <end position="125"/>
    </location>
</feature>
<proteinExistence type="inferred from homology"/>
<evidence type="ECO:0000256" key="2">
    <source>
        <dbReference type="ARBA" id="ARBA00023015"/>
    </source>
</evidence>
<evidence type="ECO:0000256" key="6">
    <source>
        <dbReference type="SAM" id="MobiDB-lite"/>
    </source>
</evidence>
<name>A0A024U299_9STRA</name>
<reference evidence="8" key="1">
    <citation type="submission" date="2013-12" db="EMBL/GenBank/DDBJ databases">
        <title>The Genome Sequence of Aphanomyces invadans NJM9701.</title>
        <authorList>
            <consortium name="The Broad Institute Genomics Platform"/>
            <person name="Russ C."/>
            <person name="Tyler B."/>
            <person name="van West P."/>
            <person name="Dieguez-Uribeondo J."/>
            <person name="Young S.K."/>
            <person name="Zeng Q."/>
            <person name="Gargeya S."/>
            <person name="Fitzgerald M."/>
            <person name="Abouelleil A."/>
            <person name="Alvarado L."/>
            <person name="Chapman S.B."/>
            <person name="Gainer-Dewar J."/>
            <person name="Goldberg J."/>
            <person name="Griggs A."/>
            <person name="Gujja S."/>
            <person name="Hansen M."/>
            <person name="Howarth C."/>
            <person name="Imamovic A."/>
            <person name="Ireland A."/>
            <person name="Larimer J."/>
            <person name="McCowan C."/>
            <person name="Murphy C."/>
            <person name="Pearson M."/>
            <person name="Poon T.W."/>
            <person name="Priest M."/>
            <person name="Roberts A."/>
            <person name="Saif S."/>
            <person name="Shea T."/>
            <person name="Sykes S."/>
            <person name="Wortman J."/>
            <person name="Nusbaum C."/>
            <person name="Birren B."/>
        </authorList>
    </citation>
    <scope>NUCLEOTIDE SEQUENCE [LARGE SCALE GENOMIC DNA]</scope>
    <source>
        <strain evidence="8">NJM9701</strain>
    </source>
</reference>
<accession>A0A024U299</accession>
<dbReference type="EMBL" id="QUSY01000013">
    <property type="protein sequence ID" value="RHY34921.1"/>
    <property type="molecule type" value="Genomic_DNA"/>
</dbReference>
<dbReference type="FunFam" id="1.10.10.10:FF:000008">
    <property type="entry name" value="E2F transcription factor 1"/>
    <property type="match status" value="1"/>
</dbReference>
<dbReference type="Pfam" id="PF02319">
    <property type="entry name" value="WHD_E2F_TDP"/>
    <property type="match status" value="1"/>
</dbReference>
<dbReference type="Gene3D" id="1.10.10.10">
    <property type="entry name" value="Winged helix-like DNA-binding domain superfamily/Winged helix DNA-binding domain"/>
    <property type="match status" value="1"/>
</dbReference>
<gene>
    <name evidence="9" type="ORF">DYB32_000556</name>
    <name evidence="8" type="ORF">H310_07009</name>
</gene>
<evidence type="ECO:0000256" key="4">
    <source>
        <dbReference type="ARBA" id="ARBA00023163"/>
    </source>
</evidence>
<dbReference type="PANTHER" id="PTHR12081">
    <property type="entry name" value="TRANSCRIPTION FACTOR E2F"/>
    <property type="match status" value="1"/>
</dbReference>
<dbReference type="SMART" id="SM01372">
    <property type="entry name" value="E2F_TDP"/>
    <property type="match status" value="1"/>
</dbReference>
<dbReference type="PANTHER" id="PTHR12081:SF18">
    <property type="entry name" value="TRANSCRIPTION FACTOR E2F2-RELATED"/>
    <property type="match status" value="1"/>
</dbReference>
<reference evidence="9 10" key="2">
    <citation type="submission" date="2018-08" db="EMBL/GenBank/DDBJ databases">
        <title>Aphanomyces genome sequencing and annotation.</title>
        <authorList>
            <person name="Minardi D."/>
            <person name="Oidtmann B."/>
            <person name="Van Der Giezen M."/>
            <person name="Studholme D.J."/>
        </authorList>
    </citation>
    <scope>NUCLEOTIDE SEQUENCE [LARGE SCALE GENOMIC DNA]</scope>
    <source>
        <strain evidence="9 10">NJM0002</strain>
    </source>
</reference>
<dbReference type="GO" id="GO:0046983">
    <property type="term" value="F:protein dimerization activity"/>
    <property type="evidence" value="ECO:0007669"/>
    <property type="project" value="InterPro"/>
</dbReference>
<evidence type="ECO:0000259" key="7">
    <source>
        <dbReference type="SMART" id="SM01372"/>
    </source>
</evidence>
<keyword evidence="2 5" id="KW-0805">Transcription regulation</keyword>
<dbReference type="GO" id="GO:0000978">
    <property type="term" value="F:RNA polymerase II cis-regulatory region sequence-specific DNA binding"/>
    <property type="evidence" value="ECO:0007669"/>
    <property type="project" value="InterPro"/>
</dbReference>
<feature type="region of interest" description="Disordered" evidence="6">
    <location>
        <begin position="1"/>
        <end position="58"/>
    </location>
</feature>
<keyword evidence="3 5" id="KW-0238">DNA-binding</keyword>
<keyword evidence="4 5" id="KW-0804">Transcription</keyword>